<protein>
    <submittedName>
        <fullName evidence="2">Uncharacterized protein</fullName>
    </submittedName>
</protein>
<name>A0ABM5K304_DIAVI</name>
<evidence type="ECO:0000313" key="2">
    <source>
        <dbReference type="EnsemblMetazoa" id="XP_050504568.1"/>
    </source>
</evidence>
<dbReference type="GeneID" id="114337880"/>
<accession>A0ABM5K304</accession>
<organism evidence="2 3">
    <name type="scientific">Diabrotica virgifera virgifera</name>
    <name type="common">western corn rootworm</name>
    <dbReference type="NCBI Taxonomy" id="50390"/>
    <lineage>
        <taxon>Eukaryota</taxon>
        <taxon>Metazoa</taxon>
        <taxon>Ecdysozoa</taxon>
        <taxon>Arthropoda</taxon>
        <taxon>Hexapoda</taxon>
        <taxon>Insecta</taxon>
        <taxon>Pterygota</taxon>
        <taxon>Neoptera</taxon>
        <taxon>Endopterygota</taxon>
        <taxon>Coleoptera</taxon>
        <taxon>Polyphaga</taxon>
        <taxon>Cucujiformia</taxon>
        <taxon>Chrysomeloidea</taxon>
        <taxon>Chrysomelidae</taxon>
        <taxon>Galerucinae</taxon>
        <taxon>Diabroticina</taxon>
        <taxon>Diabroticites</taxon>
        <taxon>Diabrotica</taxon>
    </lineage>
</organism>
<keyword evidence="3" id="KW-1185">Reference proteome</keyword>
<feature type="signal peptide" evidence="1">
    <location>
        <begin position="1"/>
        <end position="21"/>
    </location>
</feature>
<dbReference type="Proteomes" id="UP001652700">
    <property type="component" value="Unplaced"/>
</dbReference>
<dbReference type="EnsemblMetazoa" id="XM_050648611.1">
    <property type="protein sequence ID" value="XP_050504568.1"/>
    <property type="gene ID" value="LOC114337880"/>
</dbReference>
<reference evidence="2" key="1">
    <citation type="submission" date="2025-05" db="UniProtKB">
        <authorList>
            <consortium name="EnsemblMetazoa"/>
        </authorList>
    </citation>
    <scope>IDENTIFICATION</scope>
</reference>
<proteinExistence type="predicted"/>
<keyword evidence="1" id="KW-0732">Signal</keyword>
<feature type="chain" id="PRO_5045904485" evidence="1">
    <location>
        <begin position="22"/>
        <end position="74"/>
    </location>
</feature>
<dbReference type="RefSeq" id="XP_050504568.1">
    <property type="nucleotide sequence ID" value="XM_050648611.1"/>
</dbReference>
<evidence type="ECO:0000313" key="3">
    <source>
        <dbReference type="Proteomes" id="UP001652700"/>
    </source>
</evidence>
<sequence length="74" mass="7687">MMKFPLVLTFVAFLWIWEANGFTAEQINEIRSICSEELSLPGAPGIPGPMGAPGAAGLPGLPGVKGDVGSCSRK</sequence>
<evidence type="ECO:0000256" key="1">
    <source>
        <dbReference type="SAM" id="SignalP"/>
    </source>
</evidence>